<dbReference type="Gene3D" id="3.30.9.10">
    <property type="entry name" value="D-Amino Acid Oxidase, subunit A, domain 2"/>
    <property type="match status" value="1"/>
</dbReference>
<evidence type="ECO:0000256" key="5">
    <source>
        <dbReference type="ARBA" id="ARBA00023002"/>
    </source>
</evidence>
<dbReference type="PANTHER" id="PTHR11530:SF11">
    <property type="entry name" value="D-ASPARTATE OXIDASE"/>
    <property type="match status" value="1"/>
</dbReference>
<evidence type="ECO:0000313" key="8">
    <source>
        <dbReference type="Proteomes" id="UP001556367"/>
    </source>
</evidence>
<reference evidence="8" key="1">
    <citation type="submission" date="2024-06" db="EMBL/GenBank/DDBJ databases">
        <title>Multi-omics analyses provide insights into the biosynthesis of the anticancer antibiotic pleurotin in Hohenbuehelia grisea.</title>
        <authorList>
            <person name="Weaver J.A."/>
            <person name="Alberti F."/>
        </authorList>
    </citation>
    <scope>NUCLEOTIDE SEQUENCE [LARGE SCALE GENOMIC DNA]</scope>
    <source>
        <strain evidence="8">T-177</strain>
    </source>
</reference>
<evidence type="ECO:0000256" key="1">
    <source>
        <dbReference type="ARBA" id="ARBA00001974"/>
    </source>
</evidence>
<dbReference type="PIRSF" id="PIRSF000189">
    <property type="entry name" value="D-aa_oxidase"/>
    <property type="match status" value="1"/>
</dbReference>
<dbReference type="Proteomes" id="UP001556367">
    <property type="component" value="Unassembled WGS sequence"/>
</dbReference>
<proteinExistence type="inferred from homology"/>
<dbReference type="InterPro" id="IPR023209">
    <property type="entry name" value="DAO"/>
</dbReference>
<comment type="similarity">
    <text evidence="2">Belongs to the DAMOX/DASOX family.</text>
</comment>
<dbReference type="SUPFAM" id="SSF54373">
    <property type="entry name" value="FAD-linked reductases, C-terminal domain"/>
    <property type="match status" value="1"/>
</dbReference>
<keyword evidence="8" id="KW-1185">Reference proteome</keyword>
<dbReference type="EMBL" id="JASNQZ010000004">
    <property type="protein sequence ID" value="KAL0958135.1"/>
    <property type="molecule type" value="Genomic_DNA"/>
</dbReference>
<sequence length="385" mass="41591">MAAINHNDLNRKHVVVLGAGVVGLTTAIQLQEVGDYKVTIVADILPSDPKDIRYTSQWAGGHHVSLAGNNERQAKWDRDTFDVMWDLSKPGGDAEGCFMRLPQTEFFDPNTNKSSALAHMPDFQSVAKDDLVPGSDAGVTFSTVTIDVPKYLNYLAARFLGRGGTLLRGSVQHISQIIEGGPRACIPSPRTTTVPDVVDALVVCVGLGARSLGGVEDSNVYPIRGQTVLLRAPWVKIGCTIAKPTSDGGAIWTYIIPRRSGDVIVGGTLEPNDWYPVPRPETTEDILKRTLALCPELAPPEARANGRQPTVADLRPLIIEGGCGLRPGRQGGIRVELEWYSRGDGQGRTPVIHNYGHAGYGYISSWGTATEAMELVVAALRRPRL</sequence>
<dbReference type="PANTHER" id="PTHR11530">
    <property type="entry name" value="D-AMINO ACID OXIDASE"/>
    <property type="match status" value="1"/>
</dbReference>
<keyword evidence="5" id="KW-0560">Oxidoreductase</keyword>
<protein>
    <recommendedName>
        <fullName evidence="6">FAD dependent oxidoreductase domain-containing protein</fullName>
    </recommendedName>
</protein>
<dbReference type="InterPro" id="IPR006181">
    <property type="entry name" value="D-amino_acid_oxidase_CS"/>
</dbReference>
<comment type="cofactor">
    <cofactor evidence="1">
        <name>FAD</name>
        <dbReference type="ChEBI" id="CHEBI:57692"/>
    </cofactor>
</comment>
<evidence type="ECO:0000259" key="6">
    <source>
        <dbReference type="Pfam" id="PF01266"/>
    </source>
</evidence>
<comment type="caution">
    <text evidence="7">The sequence shown here is derived from an EMBL/GenBank/DDBJ whole genome shotgun (WGS) entry which is preliminary data.</text>
</comment>
<name>A0ABR3JSI1_9AGAR</name>
<dbReference type="InterPro" id="IPR006076">
    <property type="entry name" value="FAD-dep_OxRdtase"/>
</dbReference>
<evidence type="ECO:0000313" key="7">
    <source>
        <dbReference type="EMBL" id="KAL0958135.1"/>
    </source>
</evidence>
<dbReference type="Pfam" id="PF01266">
    <property type="entry name" value="DAO"/>
    <property type="match status" value="1"/>
</dbReference>
<keyword evidence="4" id="KW-0274">FAD</keyword>
<dbReference type="Gene3D" id="3.40.50.720">
    <property type="entry name" value="NAD(P)-binding Rossmann-like Domain"/>
    <property type="match status" value="1"/>
</dbReference>
<feature type="domain" description="FAD dependent oxidoreductase" evidence="6">
    <location>
        <begin position="13"/>
        <end position="373"/>
    </location>
</feature>
<organism evidence="7 8">
    <name type="scientific">Hohenbuehelia grisea</name>
    <dbReference type="NCBI Taxonomy" id="104357"/>
    <lineage>
        <taxon>Eukaryota</taxon>
        <taxon>Fungi</taxon>
        <taxon>Dikarya</taxon>
        <taxon>Basidiomycota</taxon>
        <taxon>Agaricomycotina</taxon>
        <taxon>Agaricomycetes</taxon>
        <taxon>Agaricomycetidae</taxon>
        <taxon>Agaricales</taxon>
        <taxon>Pleurotineae</taxon>
        <taxon>Pleurotaceae</taxon>
        <taxon>Hohenbuehelia</taxon>
    </lineage>
</organism>
<dbReference type="PROSITE" id="PS00677">
    <property type="entry name" value="DAO"/>
    <property type="match status" value="1"/>
</dbReference>
<dbReference type="SUPFAM" id="SSF51971">
    <property type="entry name" value="Nucleotide-binding domain"/>
    <property type="match status" value="1"/>
</dbReference>
<keyword evidence="3" id="KW-0285">Flavoprotein</keyword>
<accession>A0ABR3JSI1</accession>
<evidence type="ECO:0000256" key="3">
    <source>
        <dbReference type="ARBA" id="ARBA00022630"/>
    </source>
</evidence>
<evidence type="ECO:0000256" key="4">
    <source>
        <dbReference type="ARBA" id="ARBA00022827"/>
    </source>
</evidence>
<evidence type="ECO:0000256" key="2">
    <source>
        <dbReference type="ARBA" id="ARBA00006730"/>
    </source>
</evidence>
<gene>
    <name evidence="7" type="ORF">HGRIS_000303</name>
</gene>